<evidence type="ECO:0000256" key="1">
    <source>
        <dbReference type="ARBA" id="ARBA00005466"/>
    </source>
</evidence>
<dbReference type="OrthoDB" id="415825at2759"/>
<dbReference type="InterPro" id="IPR016169">
    <property type="entry name" value="FAD-bd_PCMH_sub2"/>
</dbReference>
<dbReference type="EMBL" id="JAGMUX010000007">
    <property type="protein sequence ID" value="KAH7254373.1"/>
    <property type="molecule type" value="Genomic_DNA"/>
</dbReference>
<sequence length="479" mass="51477">MASPLSGTGKLACAFIVPDATTNLGDVLPRWTESHLSAPAIIITPNTEDDIVAAIHLAKQNNLNIVPGGGGHGTFTTIDNKTAYLDLRNFNDIQLDQASSTVRLQAGVRTGSLLKYLVAQGYYTTIPNSNAVGAVGAILGGGNTSQNGLHGFMIDNVLSFRVITAEGKAVEVGSSSTGEDLALFYALCGAGHGLGVVMAATMKAYPISSLHLTENKLWTRVLMFPPSAINDVVEAYCSFDPPAVPLNVQITFLCSPPGAPAAGSPIIVLSATYYGPSEDAEKAAAKLFEAILVGKAFKADQALVPLSNINDAFEPLNAHGGFKSMNAARIKNLAPQAIKESFSKWAQVMEELPDAARTAVVFYKFNPDKLRANGDIKEIENRFLEGRDRGSTAIATTWCAAPASRDRLGDFVDEFFTICRSADKVPPRTFANTMKLGVDLGELFQEEKVEELQRVKEYWDPNGVFWSPYKPVLTNQTRI</sequence>
<dbReference type="PANTHER" id="PTHR42973">
    <property type="entry name" value="BINDING OXIDOREDUCTASE, PUTATIVE (AFU_ORTHOLOGUE AFUA_1G17690)-RELATED"/>
    <property type="match status" value="1"/>
</dbReference>
<keyword evidence="4" id="KW-0560">Oxidoreductase</keyword>
<dbReference type="PANTHER" id="PTHR42973:SF7">
    <property type="entry name" value="FAD-BINDING PCMH-TYPE DOMAIN-CONTAINING PROTEIN"/>
    <property type="match status" value="1"/>
</dbReference>
<organism evidence="6 7">
    <name type="scientific">Fusarium redolens</name>
    <dbReference type="NCBI Taxonomy" id="48865"/>
    <lineage>
        <taxon>Eukaryota</taxon>
        <taxon>Fungi</taxon>
        <taxon>Dikarya</taxon>
        <taxon>Ascomycota</taxon>
        <taxon>Pezizomycotina</taxon>
        <taxon>Sordariomycetes</taxon>
        <taxon>Hypocreomycetidae</taxon>
        <taxon>Hypocreales</taxon>
        <taxon>Nectriaceae</taxon>
        <taxon>Fusarium</taxon>
        <taxon>Fusarium redolens species complex</taxon>
    </lineage>
</organism>
<protein>
    <recommendedName>
        <fullName evidence="5">FAD-binding PCMH-type domain-containing protein</fullName>
    </recommendedName>
</protein>
<dbReference type="PROSITE" id="PS51387">
    <property type="entry name" value="FAD_PCMH"/>
    <property type="match status" value="1"/>
</dbReference>
<dbReference type="GO" id="GO:0071949">
    <property type="term" value="F:FAD binding"/>
    <property type="evidence" value="ECO:0007669"/>
    <property type="project" value="InterPro"/>
</dbReference>
<name>A0A9P9HB80_FUSRE</name>
<keyword evidence="2" id="KW-0285">Flavoprotein</keyword>
<dbReference type="GO" id="GO:0016491">
    <property type="term" value="F:oxidoreductase activity"/>
    <property type="evidence" value="ECO:0007669"/>
    <property type="project" value="UniProtKB-KW"/>
</dbReference>
<evidence type="ECO:0000313" key="6">
    <source>
        <dbReference type="EMBL" id="KAH7254373.1"/>
    </source>
</evidence>
<dbReference type="SUPFAM" id="SSF56176">
    <property type="entry name" value="FAD-binding/transporter-associated domain-like"/>
    <property type="match status" value="1"/>
</dbReference>
<dbReference type="PROSITE" id="PS00862">
    <property type="entry name" value="OX2_COVAL_FAD"/>
    <property type="match status" value="1"/>
</dbReference>
<feature type="domain" description="FAD-binding PCMH-type" evidence="5">
    <location>
        <begin position="34"/>
        <end position="207"/>
    </location>
</feature>
<gene>
    <name evidence="6" type="ORF">BKA55DRAFT_510126</name>
</gene>
<evidence type="ECO:0000313" key="7">
    <source>
        <dbReference type="Proteomes" id="UP000720189"/>
    </source>
</evidence>
<comment type="caution">
    <text evidence="6">The sequence shown here is derived from an EMBL/GenBank/DDBJ whole genome shotgun (WGS) entry which is preliminary data.</text>
</comment>
<comment type="similarity">
    <text evidence="1">Belongs to the oxygen-dependent FAD-linked oxidoreductase family.</text>
</comment>
<dbReference type="InterPro" id="IPR050416">
    <property type="entry name" value="FAD-linked_Oxidoreductase"/>
</dbReference>
<evidence type="ECO:0000259" key="5">
    <source>
        <dbReference type="PROSITE" id="PS51387"/>
    </source>
</evidence>
<keyword evidence="7" id="KW-1185">Reference proteome</keyword>
<accession>A0A9P9HB80</accession>
<evidence type="ECO:0000256" key="4">
    <source>
        <dbReference type="ARBA" id="ARBA00023002"/>
    </source>
</evidence>
<dbReference type="InterPro" id="IPR016166">
    <property type="entry name" value="FAD-bd_PCMH"/>
</dbReference>
<dbReference type="AlphaFoldDB" id="A0A9P9HB80"/>
<dbReference type="Pfam" id="PF01565">
    <property type="entry name" value="FAD_binding_4"/>
    <property type="match status" value="1"/>
</dbReference>
<reference evidence="6" key="1">
    <citation type="journal article" date="2021" name="Nat. Commun.">
        <title>Genetic determinants of endophytism in the Arabidopsis root mycobiome.</title>
        <authorList>
            <person name="Mesny F."/>
            <person name="Miyauchi S."/>
            <person name="Thiergart T."/>
            <person name="Pickel B."/>
            <person name="Atanasova L."/>
            <person name="Karlsson M."/>
            <person name="Huettel B."/>
            <person name="Barry K.W."/>
            <person name="Haridas S."/>
            <person name="Chen C."/>
            <person name="Bauer D."/>
            <person name="Andreopoulos W."/>
            <person name="Pangilinan J."/>
            <person name="LaButti K."/>
            <person name="Riley R."/>
            <person name="Lipzen A."/>
            <person name="Clum A."/>
            <person name="Drula E."/>
            <person name="Henrissat B."/>
            <person name="Kohler A."/>
            <person name="Grigoriev I.V."/>
            <person name="Martin F.M."/>
            <person name="Hacquard S."/>
        </authorList>
    </citation>
    <scope>NUCLEOTIDE SEQUENCE</scope>
    <source>
        <strain evidence="6">MPI-CAGE-AT-0023</strain>
    </source>
</reference>
<dbReference type="Gene3D" id="3.30.465.10">
    <property type="match status" value="1"/>
</dbReference>
<dbReference type="InterPro" id="IPR036318">
    <property type="entry name" value="FAD-bd_PCMH-like_sf"/>
</dbReference>
<dbReference type="InterPro" id="IPR006093">
    <property type="entry name" value="Oxy_OxRdtase_FAD_BS"/>
</dbReference>
<dbReference type="Proteomes" id="UP000720189">
    <property type="component" value="Unassembled WGS sequence"/>
</dbReference>
<dbReference type="RefSeq" id="XP_046050620.1">
    <property type="nucleotide sequence ID" value="XM_046187568.1"/>
</dbReference>
<evidence type="ECO:0000256" key="3">
    <source>
        <dbReference type="ARBA" id="ARBA00022827"/>
    </source>
</evidence>
<dbReference type="Gene3D" id="3.40.462.20">
    <property type="match status" value="1"/>
</dbReference>
<evidence type="ECO:0000256" key="2">
    <source>
        <dbReference type="ARBA" id="ARBA00022630"/>
    </source>
</evidence>
<dbReference type="GeneID" id="70217522"/>
<proteinExistence type="inferred from homology"/>
<keyword evidence="3" id="KW-0274">FAD</keyword>
<dbReference type="InterPro" id="IPR006094">
    <property type="entry name" value="Oxid_FAD_bind_N"/>
</dbReference>